<feature type="domain" description="DnaJ homologue subfamily C member 28 conserved" evidence="2">
    <location>
        <begin position="31"/>
        <end position="97"/>
    </location>
</feature>
<comment type="caution">
    <text evidence="3">The sequence shown here is derived from an EMBL/GenBank/DDBJ whole genome shotgun (WGS) entry which is preliminary data.</text>
</comment>
<evidence type="ECO:0000259" key="2">
    <source>
        <dbReference type="Pfam" id="PF09350"/>
    </source>
</evidence>
<reference evidence="3 4" key="1">
    <citation type="submission" date="2017-10" db="EMBL/GenBank/DDBJ databases">
        <title>Sequencing the genomes of 1000 actinobacteria strains.</title>
        <authorList>
            <person name="Klenk H.-P."/>
        </authorList>
    </citation>
    <scope>NUCLEOTIDE SEQUENCE [LARGE SCALE GENOMIC DNA]</scope>
    <source>
        <strain evidence="3 4">DSM 21798</strain>
    </source>
</reference>
<feature type="region of interest" description="Disordered" evidence="1">
    <location>
        <begin position="1"/>
        <end position="26"/>
    </location>
</feature>
<sequence>MTDTHNDDDRASASVGGPPQWNTEEERWAAVETALELARRRGEFDNLPGAGKPLKDIEKPRDPDWWIKQKIETEQLTGMAPPVFQLRKEHEQFDETIDALNSEKQVRDYVDGFNKRVREARRQLHGGPPVVTPTRDADAEVVAWQQRRDARLPAHETGTTQGAPRRRWWHGRRGKQEA</sequence>
<dbReference type="AlphaFoldDB" id="A0A2A9DW56"/>
<dbReference type="Pfam" id="PF09350">
    <property type="entry name" value="DJC28_CD"/>
    <property type="match status" value="1"/>
</dbReference>
<feature type="compositionally biased region" description="Basic and acidic residues" evidence="1">
    <location>
        <begin position="1"/>
        <end position="11"/>
    </location>
</feature>
<proteinExistence type="predicted"/>
<evidence type="ECO:0000313" key="3">
    <source>
        <dbReference type="EMBL" id="PFG30170.1"/>
    </source>
</evidence>
<feature type="region of interest" description="Disordered" evidence="1">
    <location>
        <begin position="41"/>
        <end position="61"/>
    </location>
</feature>
<keyword evidence="4" id="KW-1185">Reference proteome</keyword>
<feature type="region of interest" description="Disordered" evidence="1">
    <location>
        <begin position="147"/>
        <end position="178"/>
    </location>
</feature>
<evidence type="ECO:0000256" key="1">
    <source>
        <dbReference type="SAM" id="MobiDB-lite"/>
    </source>
</evidence>
<accession>A0A2A9DW56</accession>
<organism evidence="3 4">
    <name type="scientific">Paramicrobacterium agarici</name>
    <dbReference type="NCBI Taxonomy" id="630514"/>
    <lineage>
        <taxon>Bacteria</taxon>
        <taxon>Bacillati</taxon>
        <taxon>Actinomycetota</taxon>
        <taxon>Actinomycetes</taxon>
        <taxon>Micrococcales</taxon>
        <taxon>Microbacteriaceae</taxon>
        <taxon>Paramicrobacterium</taxon>
    </lineage>
</organism>
<dbReference type="RefSeq" id="WP_098406662.1">
    <property type="nucleotide sequence ID" value="NZ_PDJE01000001.1"/>
</dbReference>
<dbReference type="EMBL" id="PDJE01000001">
    <property type="protein sequence ID" value="PFG30170.1"/>
    <property type="molecule type" value="Genomic_DNA"/>
</dbReference>
<gene>
    <name evidence="3" type="ORF">ATJ78_1094</name>
</gene>
<protein>
    <submittedName>
        <fullName evidence="3">Uncharacterized protein DUF1992</fullName>
    </submittedName>
</protein>
<evidence type="ECO:0000313" key="4">
    <source>
        <dbReference type="Proteomes" id="UP000221369"/>
    </source>
</evidence>
<dbReference type="Proteomes" id="UP000221369">
    <property type="component" value="Unassembled WGS sequence"/>
</dbReference>
<dbReference type="InterPro" id="IPR018961">
    <property type="entry name" value="DnaJ_homolog_subfam-C_membr-28"/>
</dbReference>
<feature type="compositionally biased region" description="Basic residues" evidence="1">
    <location>
        <begin position="164"/>
        <end position="178"/>
    </location>
</feature>
<name>A0A2A9DW56_9MICO</name>